<sequence length="514" mass="55629">MFYLSSFKVIGLAALLVAAHAAPTPHQAAYLGRRQTEQRGGNVGGNDGNIVSDTPIGPPGASGQLRGSSSLGGYSTTNRVSSGDTALPSDQYQVAPGQKADEDLGFYLDFSNIDNPQPIRGGSGNAPTDPGPRNRPLDKENSDLFVPPGTDSGDVPNAKWPLGLSHNRHGLKGAGWARQQNVNVLPVATALAGVNMRLEANSYRELHWHKASEWAYILNGTVRLNAVNEAGQTFADDLQAGDVWFFPAGIPHSIQAFNQGVEFLLVFDDGQFSEDETFLLSELALRNPRSVLAKDLRVDVSAFDKIPQDQLYIFRGTPPPANINESNVTGPAGSIPLAGTYSYHLSQQEPYTVPGGSVKILDTVSFPIAKNFAAALFTIKPGAMRELHWHVPNSESGDEWSFFIQGQARLTVFSAPEASRTFDFQAGDVGYVPTPDAHYLENTGDEDLVYLEILQAPVFSDISVAQWLGLTPKQVVGDHLGFSEDTLNRLPQVKPYILPGSKNKTETDFREEAL</sequence>
<dbReference type="InterPro" id="IPR014710">
    <property type="entry name" value="RmlC-like_jellyroll"/>
</dbReference>
<dbReference type="NCBIfam" id="TIGR03404">
    <property type="entry name" value="bicupin_oxalic"/>
    <property type="match status" value="1"/>
</dbReference>
<evidence type="ECO:0000313" key="7">
    <source>
        <dbReference type="EMBL" id="PNS19088.1"/>
    </source>
</evidence>
<dbReference type="STRING" id="2082308.A0A2K1QVK2"/>
<comment type="cofactor">
    <cofactor evidence="3">
        <name>Mn(2+)</name>
        <dbReference type="ChEBI" id="CHEBI:29035"/>
    </cofactor>
    <text evidence="3">Binds 2 manganese ions per subunit.</text>
</comment>
<organism evidence="7 8">
    <name type="scientific">Sphaceloma murrayae</name>
    <dbReference type="NCBI Taxonomy" id="2082308"/>
    <lineage>
        <taxon>Eukaryota</taxon>
        <taxon>Fungi</taxon>
        <taxon>Dikarya</taxon>
        <taxon>Ascomycota</taxon>
        <taxon>Pezizomycotina</taxon>
        <taxon>Dothideomycetes</taxon>
        <taxon>Dothideomycetidae</taxon>
        <taxon>Myriangiales</taxon>
        <taxon>Elsinoaceae</taxon>
        <taxon>Sphaceloma</taxon>
    </lineage>
</organism>
<proteinExistence type="predicted"/>
<feature type="compositionally biased region" description="Low complexity" evidence="4">
    <location>
        <begin position="61"/>
        <end position="75"/>
    </location>
</feature>
<evidence type="ECO:0000256" key="1">
    <source>
        <dbReference type="ARBA" id="ARBA00022723"/>
    </source>
</evidence>
<dbReference type="OrthoDB" id="10263073at2759"/>
<feature type="binding site" evidence="3">
    <location>
        <position position="388"/>
    </location>
    <ligand>
        <name>Mn(2+)</name>
        <dbReference type="ChEBI" id="CHEBI:29035"/>
        <label>2</label>
    </ligand>
</feature>
<feature type="region of interest" description="Disordered" evidence="4">
    <location>
        <begin position="115"/>
        <end position="156"/>
    </location>
</feature>
<protein>
    <recommendedName>
        <fullName evidence="6">Cupin type-1 domain-containing protein</fullName>
    </recommendedName>
</protein>
<name>A0A2K1QVK2_9PEZI</name>
<evidence type="ECO:0000313" key="8">
    <source>
        <dbReference type="Proteomes" id="UP000243797"/>
    </source>
</evidence>
<evidence type="ECO:0000256" key="2">
    <source>
        <dbReference type="PIRSR" id="PIRSR617774-1"/>
    </source>
</evidence>
<feature type="domain" description="Cupin type-1" evidence="6">
    <location>
        <begin position="343"/>
        <end position="488"/>
    </location>
</feature>
<feature type="binding site" evidence="3">
    <location>
        <position position="399"/>
    </location>
    <ligand>
        <name>Mn(2+)</name>
        <dbReference type="ChEBI" id="CHEBI:29035"/>
        <label>2</label>
    </ligand>
</feature>
<accession>A0A2K1QVK2</accession>
<dbReference type="Proteomes" id="UP000243797">
    <property type="component" value="Unassembled WGS sequence"/>
</dbReference>
<feature type="binding site" evidence="3">
    <location>
        <position position="209"/>
    </location>
    <ligand>
        <name>Mn(2+)</name>
        <dbReference type="ChEBI" id="CHEBI:29035"/>
        <label>1</label>
    </ligand>
</feature>
<feature type="binding site" evidence="3">
    <location>
        <position position="252"/>
    </location>
    <ligand>
        <name>Mn(2+)</name>
        <dbReference type="ChEBI" id="CHEBI:29035"/>
        <label>1</label>
    </ligand>
</feature>
<evidence type="ECO:0000256" key="4">
    <source>
        <dbReference type="SAM" id="MobiDB-lite"/>
    </source>
</evidence>
<gene>
    <name evidence="7" type="ORF">CAC42_1824</name>
</gene>
<keyword evidence="3" id="KW-0464">Manganese</keyword>
<feature type="binding site" evidence="3">
    <location>
        <position position="390"/>
    </location>
    <ligand>
        <name>Mn(2+)</name>
        <dbReference type="ChEBI" id="CHEBI:29035"/>
        <label>2</label>
    </ligand>
</feature>
<dbReference type="SUPFAM" id="SSF51182">
    <property type="entry name" value="RmlC-like cupins"/>
    <property type="match status" value="1"/>
</dbReference>
<reference evidence="7 8" key="1">
    <citation type="submission" date="2017-06" db="EMBL/GenBank/DDBJ databases">
        <title>Draft genome sequence of a variant of Elsinoe murrayae.</title>
        <authorList>
            <person name="Cheng Q."/>
        </authorList>
    </citation>
    <scope>NUCLEOTIDE SEQUENCE [LARGE SCALE GENOMIC DNA]</scope>
    <source>
        <strain evidence="7 8">CQ-2017a</strain>
    </source>
</reference>
<dbReference type="EMBL" id="NKHZ01000033">
    <property type="protein sequence ID" value="PNS19088.1"/>
    <property type="molecule type" value="Genomic_DNA"/>
</dbReference>
<dbReference type="GO" id="GO:0033609">
    <property type="term" value="P:oxalate metabolic process"/>
    <property type="evidence" value="ECO:0007669"/>
    <property type="project" value="InterPro"/>
</dbReference>
<feature type="active site" description="Proton donor" evidence="2">
    <location>
        <position position="452"/>
    </location>
</feature>
<dbReference type="Gene3D" id="2.60.120.10">
    <property type="entry name" value="Jelly Rolls"/>
    <property type="match status" value="2"/>
</dbReference>
<keyword evidence="8" id="KW-1185">Reference proteome</keyword>
<keyword evidence="5" id="KW-0732">Signal</keyword>
<evidence type="ECO:0000256" key="5">
    <source>
        <dbReference type="SAM" id="SignalP"/>
    </source>
</evidence>
<dbReference type="GO" id="GO:0046872">
    <property type="term" value="F:metal ion binding"/>
    <property type="evidence" value="ECO:0007669"/>
    <property type="project" value="UniProtKB-KW"/>
</dbReference>
<feature type="signal peptide" evidence="5">
    <location>
        <begin position="1"/>
        <end position="21"/>
    </location>
</feature>
<dbReference type="PANTHER" id="PTHR35848">
    <property type="entry name" value="OXALATE-BINDING PROTEIN"/>
    <property type="match status" value="1"/>
</dbReference>
<feature type="region of interest" description="Disordered" evidence="4">
    <location>
        <begin position="37"/>
        <end position="91"/>
    </location>
</feature>
<dbReference type="AlphaFoldDB" id="A0A2K1QVK2"/>
<dbReference type="CDD" id="cd20305">
    <property type="entry name" value="cupin_OxDC_C"/>
    <property type="match status" value="1"/>
</dbReference>
<dbReference type="InterPro" id="IPR017774">
    <property type="entry name" value="Bicupin_oxalate_deCO2ase/Oxase"/>
</dbReference>
<feature type="binding site" evidence="3">
    <location>
        <position position="438"/>
    </location>
    <ligand>
        <name>Mn(2+)</name>
        <dbReference type="ChEBI" id="CHEBI:29035"/>
        <label>2</label>
    </ligand>
</feature>
<evidence type="ECO:0000259" key="6">
    <source>
        <dbReference type="SMART" id="SM00835"/>
    </source>
</evidence>
<dbReference type="InterPro" id="IPR011051">
    <property type="entry name" value="RmlC_Cupin_sf"/>
</dbReference>
<feature type="binding site" evidence="3">
    <location>
        <position position="213"/>
    </location>
    <ligand>
        <name>Mn(2+)</name>
        <dbReference type="ChEBI" id="CHEBI:29035"/>
        <label>1</label>
    </ligand>
</feature>
<dbReference type="Pfam" id="PF00190">
    <property type="entry name" value="Cupin_1"/>
    <property type="match status" value="2"/>
</dbReference>
<dbReference type="InParanoid" id="A0A2K1QVK2"/>
<evidence type="ECO:0000256" key="3">
    <source>
        <dbReference type="PIRSR" id="PIRSR617774-2"/>
    </source>
</evidence>
<comment type="caution">
    <text evidence="7">The sequence shown here is derived from an EMBL/GenBank/DDBJ whole genome shotgun (WGS) entry which is preliminary data.</text>
</comment>
<keyword evidence="1 3" id="KW-0479">Metal-binding</keyword>
<dbReference type="SMART" id="SM00835">
    <property type="entry name" value="Cupin_1"/>
    <property type="match status" value="2"/>
</dbReference>
<feature type="binding site" evidence="3">
    <location>
        <position position="207"/>
    </location>
    <ligand>
        <name>Mn(2+)</name>
        <dbReference type="ChEBI" id="CHEBI:29035"/>
        <label>1</label>
    </ligand>
</feature>
<feature type="compositionally biased region" description="Polar residues" evidence="4">
    <location>
        <begin position="76"/>
        <end position="91"/>
    </location>
</feature>
<feature type="domain" description="Cupin type-1" evidence="6">
    <location>
        <begin position="162"/>
        <end position="304"/>
    </location>
</feature>
<dbReference type="InterPro" id="IPR051610">
    <property type="entry name" value="GPI/OXD"/>
</dbReference>
<feature type="chain" id="PRO_5014393326" description="Cupin type-1 domain-containing protein" evidence="5">
    <location>
        <begin position="22"/>
        <end position="514"/>
    </location>
</feature>
<dbReference type="PANTHER" id="PTHR35848:SF9">
    <property type="entry name" value="SLL1358 PROTEIN"/>
    <property type="match status" value="1"/>
</dbReference>
<dbReference type="InterPro" id="IPR006045">
    <property type="entry name" value="Cupin_1"/>
</dbReference>
<dbReference type="CDD" id="cd20304">
    <property type="entry name" value="cupin_OxDC_N"/>
    <property type="match status" value="1"/>
</dbReference>